<dbReference type="GeneID" id="16070593"/>
<feature type="compositionally biased region" description="Acidic residues" evidence="1">
    <location>
        <begin position="1"/>
        <end position="41"/>
    </location>
</feature>
<organism evidence="3">
    <name type="scientific">Salpingoeca rosetta (strain ATCC 50818 / BSB-021)</name>
    <dbReference type="NCBI Taxonomy" id="946362"/>
    <lineage>
        <taxon>Eukaryota</taxon>
        <taxon>Choanoflagellata</taxon>
        <taxon>Craspedida</taxon>
        <taxon>Salpingoecidae</taxon>
        <taxon>Salpingoeca</taxon>
    </lineage>
</organism>
<feature type="region of interest" description="Disordered" evidence="1">
    <location>
        <begin position="1"/>
        <end position="78"/>
    </location>
</feature>
<evidence type="ECO:0000256" key="1">
    <source>
        <dbReference type="SAM" id="MobiDB-lite"/>
    </source>
</evidence>
<evidence type="ECO:0000313" key="2">
    <source>
        <dbReference type="EMBL" id="EGD77979.1"/>
    </source>
</evidence>
<protein>
    <recommendedName>
        <fullName evidence="4">Phosphatidate phosphatase APP1 catalytic domain-containing protein</fullName>
    </recommendedName>
</protein>
<dbReference type="OrthoDB" id="2117591at2759"/>
<dbReference type="EMBL" id="GL832980">
    <property type="protein sequence ID" value="EGD77979.1"/>
    <property type="molecule type" value="Genomic_DNA"/>
</dbReference>
<dbReference type="InParanoid" id="F2ULI0"/>
<dbReference type="RefSeq" id="XP_004990041.1">
    <property type="nucleotide sequence ID" value="XM_004989984.1"/>
</dbReference>
<gene>
    <name evidence="2" type="ORF">PTSG_09612</name>
</gene>
<dbReference type="PANTHER" id="PTHR40861">
    <property type="entry name" value="DUF2183 DOMAIN-CONTAINING PROTEIN"/>
    <property type="match status" value="1"/>
</dbReference>
<dbReference type="PANTHER" id="PTHR40861:SF1">
    <property type="entry name" value="PHOSPHATIDATE PHOSPHATASE APP1 CATALYTIC DOMAIN-CONTAINING PROTEIN"/>
    <property type="match status" value="1"/>
</dbReference>
<accession>F2ULI0</accession>
<proteinExistence type="predicted"/>
<evidence type="ECO:0000313" key="3">
    <source>
        <dbReference type="Proteomes" id="UP000007799"/>
    </source>
</evidence>
<name>F2ULI0_SALR5</name>
<dbReference type="KEGG" id="sre:PTSG_09612"/>
<dbReference type="Proteomes" id="UP000007799">
    <property type="component" value="Unassembled WGS sequence"/>
</dbReference>
<reference evidence="2" key="1">
    <citation type="submission" date="2009-08" db="EMBL/GenBank/DDBJ databases">
        <title>Annotation of Salpingoeca rosetta.</title>
        <authorList>
            <consortium name="The Broad Institute Genome Sequencing Platform"/>
            <person name="Russ C."/>
            <person name="Cuomo C."/>
            <person name="Burger G."/>
            <person name="Gray M.W."/>
            <person name="Holland P.W.H."/>
            <person name="King N."/>
            <person name="Lang F.B.F."/>
            <person name="Roger A.J."/>
            <person name="Ruiz-Trillo I."/>
            <person name="Young S.K."/>
            <person name="Zeng Q."/>
            <person name="Gargeya S."/>
            <person name="Alvarado L."/>
            <person name="Berlin A."/>
            <person name="Chapman S.B."/>
            <person name="Chen Z."/>
            <person name="Freedman E."/>
            <person name="Gellesch M."/>
            <person name="Goldberg J."/>
            <person name="Griggs A."/>
            <person name="Gujja S."/>
            <person name="Heilman E."/>
            <person name="Heiman D."/>
            <person name="Howarth C."/>
            <person name="Mehta T."/>
            <person name="Neiman D."/>
            <person name="Pearson M."/>
            <person name="Roberts A."/>
            <person name="Saif S."/>
            <person name="Shea T."/>
            <person name="Shenoy N."/>
            <person name="Sisk P."/>
            <person name="Stolte C."/>
            <person name="Sykes S."/>
            <person name="White J."/>
            <person name="Yandava C."/>
            <person name="Haas B."/>
            <person name="Nusbaum C."/>
            <person name="Birren B."/>
        </authorList>
    </citation>
    <scope>NUCLEOTIDE SEQUENCE [LARGE SCALE GENOMIC DNA]</scope>
    <source>
        <strain evidence="2">ATCC 50818</strain>
    </source>
</reference>
<keyword evidence="3" id="KW-1185">Reference proteome</keyword>
<evidence type="ECO:0008006" key="4">
    <source>
        <dbReference type="Google" id="ProtNLM"/>
    </source>
</evidence>
<sequence>MEDGGFVMEDDESVGDLDEEEEEEQESSSPSEDEGEGDEELVVSGTDVLTLVEDEEGDDQEEGGEKDDDEQGSWHTLPEAEAIKITAINRLLKARRLRSKYERDILRIMSELQLDGNTIARHMDIKTAFARFRDHHGWRGLNYTHLLAQFTDFHGHDLTVATKARLVECACGSKKRRQRGARELFILRLFQSCSPEELSELKLQLQSSVINLSRILDQHMTDRQLRQRLYTIIAEKAHKYRQQHADHPPDVHVLSDIDDTFVHSGYGLGGPKYPKGTVLPGALSLLSAVSTRVAFVTARPAFVERRTFHSLQRMGVTASVLCGHLSDSLLIPLAPAFCNSRISSTKVRNVVRYSLLFPECRFVWFGDSGQGDVLTALELLQQAQQQLQQQQQEQCAHERVSVSSVLGEAERGGDGAGKEPACGRGDVGSGGERRRSRHGKANRLFGGQGLVAAYIQDVVLEDGVTFKTPHEERRRLAALGVHVVDNYIAVALHMHLSHSLLTPEQLSRVARGAIADLKAAAAGFTRPGVKVARFNEHRTQLERVNHVLRKAKLPELMFKDIAPTPPSHLAALNALLKELPLASLA</sequence>
<feature type="compositionally biased region" description="Acidic residues" evidence="1">
    <location>
        <begin position="52"/>
        <end position="71"/>
    </location>
</feature>
<feature type="region of interest" description="Disordered" evidence="1">
    <location>
        <begin position="407"/>
        <end position="439"/>
    </location>
</feature>
<feature type="compositionally biased region" description="Basic and acidic residues" evidence="1">
    <location>
        <begin position="408"/>
        <end position="417"/>
    </location>
</feature>
<dbReference type="AlphaFoldDB" id="F2ULI0"/>